<dbReference type="Proteomes" id="UP000092993">
    <property type="component" value="Unassembled WGS sequence"/>
</dbReference>
<dbReference type="EMBL" id="LUGG01000003">
    <property type="protein sequence ID" value="OBZ76446.1"/>
    <property type="molecule type" value="Genomic_DNA"/>
</dbReference>
<organism evidence="1 2">
    <name type="scientific">Grifola frondosa</name>
    <name type="common">Maitake</name>
    <name type="synonym">Polyporus frondosus</name>
    <dbReference type="NCBI Taxonomy" id="5627"/>
    <lineage>
        <taxon>Eukaryota</taxon>
        <taxon>Fungi</taxon>
        <taxon>Dikarya</taxon>
        <taxon>Basidiomycota</taxon>
        <taxon>Agaricomycotina</taxon>
        <taxon>Agaricomycetes</taxon>
        <taxon>Polyporales</taxon>
        <taxon>Grifolaceae</taxon>
        <taxon>Grifola</taxon>
    </lineage>
</organism>
<evidence type="ECO:0008006" key="3">
    <source>
        <dbReference type="Google" id="ProtNLM"/>
    </source>
</evidence>
<dbReference type="OrthoDB" id="2585512at2759"/>
<sequence length="442" mass="49724">MLTKQQLNTVRHGANLPRLNLYQKLLPVILQYIVKPGHLAVLCLVNKSFYAFCIPYLYQRAFIYAWHKEGKAKVIKLFRTLADYPHLARFVQQLVIRDFPKTLHSTDPAHGLEMELEINGRHEGHYDPQILSRFTRLRKISLIMPSSSVIDVLPSWTRSTGNSLRNLTLICKSSTVVNDGLLEAIAPNVNSLEYLSMVGCPKVTHEGLWVILSANSKGILAIGMEGLSPAFDMGLFSMRCQRSGVLSRLRSITLTVDEHTSIIAWQTNVLTLLSQSPLEQFHISTVGGHVGYRLSDQFCADIVDAHGARLRRFSVHRMRMSLEAIDDICCRCVSLEQLFIVVDQDDMNGLGPCLARARRLRAVHVSRPLDFGSEDVPMQSREHIISIARQCSPSVRQFGFNTRVFQVERVAKAGEDGSVTTDVLLSAYESPEIPEQFLVVRT</sequence>
<evidence type="ECO:0000313" key="1">
    <source>
        <dbReference type="EMBL" id="OBZ76446.1"/>
    </source>
</evidence>
<dbReference type="SUPFAM" id="SSF52047">
    <property type="entry name" value="RNI-like"/>
    <property type="match status" value="1"/>
</dbReference>
<name>A0A1C7MJA0_GRIFR</name>
<proteinExistence type="predicted"/>
<keyword evidence="2" id="KW-1185">Reference proteome</keyword>
<accession>A0A1C7MJA0</accession>
<gene>
    <name evidence="1" type="ORF">A0H81_03102</name>
</gene>
<dbReference type="OMA" id="NDWIRRF"/>
<dbReference type="Gene3D" id="3.80.10.10">
    <property type="entry name" value="Ribonuclease Inhibitor"/>
    <property type="match status" value="1"/>
</dbReference>
<comment type="caution">
    <text evidence="1">The sequence shown here is derived from an EMBL/GenBank/DDBJ whole genome shotgun (WGS) entry which is preliminary data.</text>
</comment>
<evidence type="ECO:0000313" key="2">
    <source>
        <dbReference type="Proteomes" id="UP000092993"/>
    </source>
</evidence>
<reference evidence="1 2" key="1">
    <citation type="submission" date="2016-03" db="EMBL/GenBank/DDBJ databases">
        <title>Whole genome sequencing of Grifola frondosa 9006-11.</title>
        <authorList>
            <person name="Min B."/>
            <person name="Park H."/>
            <person name="Kim J.-G."/>
            <person name="Cho H."/>
            <person name="Oh Y.-L."/>
            <person name="Kong W.-S."/>
            <person name="Choi I.-G."/>
        </authorList>
    </citation>
    <scope>NUCLEOTIDE SEQUENCE [LARGE SCALE GENOMIC DNA]</scope>
    <source>
        <strain evidence="1 2">9006-11</strain>
    </source>
</reference>
<dbReference type="STRING" id="5627.A0A1C7MJA0"/>
<protein>
    <recommendedName>
        <fullName evidence="3">F-box domain-containing protein</fullName>
    </recommendedName>
</protein>
<dbReference type="AlphaFoldDB" id="A0A1C7MJA0"/>
<dbReference type="InterPro" id="IPR032675">
    <property type="entry name" value="LRR_dom_sf"/>
</dbReference>